<evidence type="ECO:0008006" key="3">
    <source>
        <dbReference type="Google" id="ProtNLM"/>
    </source>
</evidence>
<sequence length="199" mass="22698">MATVDWLTHFNNQPMLTPRSHLVEAHTFLGDQNGQQRVAVDCACGTGRDVLYLLEQGYRVYAFDNDMPRLNTLSEHPLLGANPNLDIQISSFADYHFPKAHLINASACLFFCTPRDFTTLWGRIEYSLETNGIFCGHFLGKETLEADEQLPILTHSQAELEHLLSPFYIISWKKKQEYSANLTGAKRLWLVHTIIAMKK</sequence>
<organism evidence="1 2">
    <name type="scientific">Photobacterium aphoticum</name>
    <dbReference type="NCBI Taxonomy" id="754436"/>
    <lineage>
        <taxon>Bacteria</taxon>
        <taxon>Pseudomonadati</taxon>
        <taxon>Pseudomonadota</taxon>
        <taxon>Gammaproteobacteria</taxon>
        <taxon>Vibrionales</taxon>
        <taxon>Vibrionaceae</taxon>
        <taxon>Photobacterium</taxon>
    </lineage>
</organism>
<dbReference type="Proteomes" id="UP000036426">
    <property type="component" value="Unassembled WGS sequence"/>
</dbReference>
<protein>
    <recommendedName>
        <fullName evidence="3">SAM-dependent methyltransferase</fullName>
    </recommendedName>
</protein>
<dbReference type="EMBL" id="LDOV01000023">
    <property type="protein sequence ID" value="KLV00301.1"/>
    <property type="molecule type" value="Genomic_DNA"/>
</dbReference>
<dbReference type="Gene3D" id="3.40.50.150">
    <property type="entry name" value="Vaccinia Virus protein VP39"/>
    <property type="match status" value="1"/>
</dbReference>
<dbReference type="AlphaFoldDB" id="A0A0J1GL11"/>
<name>A0A0J1GL11_9GAMM</name>
<dbReference type="SUPFAM" id="SSF53335">
    <property type="entry name" value="S-adenosyl-L-methionine-dependent methyltransferases"/>
    <property type="match status" value="1"/>
</dbReference>
<proteinExistence type="predicted"/>
<dbReference type="InterPro" id="IPR029063">
    <property type="entry name" value="SAM-dependent_MTases_sf"/>
</dbReference>
<gene>
    <name evidence="1" type="ORF">ABT58_13115</name>
</gene>
<accession>A0A0J1GL11</accession>
<dbReference type="PATRIC" id="fig|754436.4.peg.2790"/>
<comment type="caution">
    <text evidence="1">The sequence shown here is derived from an EMBL/GenBank/DDBJ whole genome shotgun (WGS) entry which is preliminary data.</text>
</comment>
<dbReference type="RefSeq" id="WP_047874875.1">
    <property type="nucleotide sequence ID" value="NZ_BMYC01000003.1"/>
</dbReference>
<evidence type="ECO:0000313" key="2">
    <source>
        <dbReference type="Proteomes" id="UP000036426"/>
    </source>
</evidence>
<dbReference type="OrthoDB" id="9804312at2"/>
<keyword evidence="2" id="KW-1185">Reference proteome</keyword>
<evidence type="ECO:0000313" key="1">
    <source>
        <dbReference type="EMBL" id="KLV00301.1"/>
    </source>
</evidence>
<reference evidence="1 2" key="1">
    <citation type="submission" date="2015-05" db="EMBL/GenBank/DDBJ databases">
        <title>Photobacterium galathea sp. nov.</title>
        <authorList>
            <person name="Machado H."/>
            <person name="Gram L."/>
        </authorList>
    </citation>
    <scope>NUCLEOTIDE SEQUENCE [LARGE SCALE GENOMIC DNA]</scope>
    <source>
        <strain evidence="1 2">DSM 25995</strain>
    </source>
</reference>